<dbReference type="FunFam" id="1.10.287.110:FF:000145">
    <property type="entry name" value="Chaperone protein dnaJ 20, chloroplastic"/>
    <property type="match status" value="1"/>
</dbReference>
<dbReference type="InterPro" id="IPR001623">
    <property type="entry name" value="DnaJ_domain"/>
</dbReference>
<dbReference type="EMBL" id="BSYO01000021">
    <property type="protein sequence ID" value="GMH20275.1"/>
    <property type="molecule type" value="Genomic_DNA"/>
</dbReference>
<dbReference type="Pfam" id="PF00226">
    <property type="entry name" value="DnaJ"/>
    <property type="match status" value="1"/>
</dbReference>
<dbReference type="PRINTS" id="PR00625">
    <property type="entry name" value="JDOMAIN"/>
</dbReference>
<name>A0AAD3SZX5_NEPGR</name>
<organism evidence="2 3">
    <name type="scientific">Nepenthes gracilis</name>
    <name type="common">Slender pitcher plant</name>
    <dbReference type="NCBI Taxonomy" id="150966"/>
    <lineage>
        <taxon>Eukaryota</taxon>
        <taxon>Viridiplantae</taxon>
        <taxon>Streptophyta</taxon>
        <taxon>Embryophyta</taxon>
        <taxon>Tracheophyta</taxon>
        <taxon>Spermatophyta</taxon>
        <taxon>Magnoliopsida</taxon>
        <taxon>eudicotyledons</taxon>
        <taxon>Gunneridae</taxon>
        <taxon>Pentapetalae</taxon>
        <taxon>Caryophyllales</taxon>
        <taxon>Nepenthaceae</taxon>
        <taxon>Nepenthes</taxon>
    </lineage>
</organism>
<dbReference type="SUPFAM" id="SSF46565">
    <property type="entry name" value="Chaperone J-domain"/>
    <property type="match status" value="1"/>
</dbReference>
<comment type="caution">
    <text evidence="2">The sequence shown here is derived from an EMBL/GenBank/DDBJ whole genome shotgun (WGS) entry which is preliminary data.</text>
</comment>
<evidence type="ECO:0000313" key="3">
    <source>
        <dbReference type="Proteomes" id="UP001279734"/>
    </source>
</evidence>
<dbReference type="CDD" id="cd06257">
    <property type="entry name" value="DnaJ"/>
    <property type="match status" value="1"/>
</dbReference>
<dbReference type="GO" id="GO:0009507">
    <property type="term" value="C:chloroplast"/>
    <property type="evidence" value="ECO:0007669"/>
    <property type="project" value="TreeGrafter"/>
</dbReference>
<dbReference type="Gene3D" id="1.10.287.110">
    <property type="entry name" value="DnaJ domain"/>
    <property type="match status" value="1"/>
</dbReference>
<dbReference type="AlphaFoldDB" id="A0AAD3SZX5"/>
<dbReference type="PROSITE" id="PS50076">
    <property type="entry name" value="DNAJ_2"/>
    <property type="match status" value="1"/>
</dbReference>
<evidence type="ECO:0000259" key="1">
    <source>
        <dbReference type="PROSITE" id="PS50076"/>
    </source>
</evidence>
<keyword evidence="3" id="KW-1185">Reference proteome</keyword>
<dbReference type="InterPro" id="IPR053232">
    <property type="entry name" value="DnaJ_C/III_chloroplastic"/>
</dbReference>
<dbReference type="InterPro" id="IPR018253">
    <property type="entry name" value="DnaJ_domain_CS"/>
</dbReference>
<dbReference type="Proteomes" id="UP001279734">
    <property type="component" value="Unassembled WGS sequence"/>
</dbReference>
<feature type="domain" description="J" evidence="1">
    <location>
        <begin position="76"/>
        <end position="143"/>
    </location>
</feature>
<dbReference type="InterPro" id="IPR036869">
    <property type="entry name" value="J_dom_sf"/>
</dbReference>
<dbReference type="PANTHER" id="PTHR45090">
    <property type="entry name" value="CHAPERONE PROTEIN DNAJ 20 CHLOROPLASTIC"/>
    <property type="match status" value="1"/>
</dbReference>
<dbReference type="PROSITE" id="PS00636">
    <property type="entry name" value="DNAJ_1"/>
    <property type="match status" value="1"/>
</dbReference>
<protein>
    <recommendedName>
        <fullName evidence="1">J domain-containing protein</fullName>
    </recommendedName>
</protein>
<gene>
    <name evidence="2" type="ORF">Nepgr_022116</name>
</gene>
<proteinExistence type="predicted"/>
<accession>A0AAD3SZX5</accession>
<dbReference type="PANTHER" id="PTHR45090:SF4">
    <property type="entry name" value="J DOMAIN-CONTAINING PROTEIN"/>
    <property type="match status" value="1"/>
</dbReference>
<reference evidence="2" key="1">
    <citation type="submission" date="2023-05" db="EMBL/GenBank/DDBJ databases">
        <title>Nepenthes gracilis genome sequencing.</title>
        <authorList>
            <person name="Fukushima K."/>
        </authorList>
    </citation>
    <scope>NUCLEOTIDE SEQUENCE</scope>
    <source>
        <strain evidence="2">SING2019-196</strain>
    </source>
</reference>
<sequence>MRCDALVSGSTSRLSPRSKRTVLPFQRSIPDYSSSHFSFPIQFPNQPLSLKTRFRSVGTTRAVADDGSVTACSEMTFYELLGIPKTVTLPEIKQAYKQLARKYHPDVSPPDRVEEYTQRFIRVQEAYETLSDPRRRAMYDRDMSRGLHLAFSGRKTYKYDEVTEDRSTWKKRWQNQLTELKKRSIYKDAGENLSWGARMRRQIGVQCGYLIDPAPFYPSLTRRDSTRRHIFSCSLRYLQRQPTVFSGFLLLYADSYNAKEI</sequence>
<dbReference type="SMART" id="SM00271">
    <property type="entry name" value="DnaJ"/>
    <property type="match status" value="1"/>
</dbReference>
<evidence type="ECO:0000313" key="2">
    <source>
        <dbReference type="EMBL" id="GMH20275.1"/>
    </source>
</evidence>